<evidence type="ECO:0000313" key="2">
    <source>
        <dbReference type="EMBL" id="PNF77458.1"/>
    </source>
</evidence>
<evidence type="ECO:0000313" key="3">
    <source>
        <dbReference type="Proteomes" id="UP000235881"/>
    </source>
</evidence>
<organism evidence="2 3">
    <name type="scientific">Stutzerimonas degradans</name>
    <dbReference type="NCBI Taxonomy" id="2968968"/>
    <lineage>
        <taxon>Bacteria</taxon>
        <taxon>Pseudomonadati</taxon>
        <taxon>Pseudomonadota</taxon>
        <taxon>Gammaproteobacteria</taxon>
        <taxon>Pseudomonadales</taxon>
        <taxon>Pseudomonadaceae</taxon>
        <taxon>Stutzerimonas</taxon>
    </lineage>
</organism>
<dbReference type="GO" id="GO:0000160">
    <property type="term" value="P:phosphorelay signal transduction system"/>
    <property type="evidence" value="ECO:0007669"/>
    <property type="project" value="InterPro"/>
</dbReference>
<dbReference type="InterPro" id="IPR050595">
    <property type="entry name" value="Bact_response_regulator"/>
</dbReference>
<dbReference type="AlphaFoldDB" id="A0A1S8F3H7"/>
<reference evidence="2 3" key="1">
    <citation type="submission" date="2018-01" db="EMBL/GenBank/DDBJ databases">
        <title>Denitrification phenotypes of diverse strains of Pseudomonas stutzeri.</title>
        <authorList>
            <person name="Milligan D.A."/>
            <person name="Bergaust L."/>
            <person name="Bakken L.R."/>
            <person name="Frostegard A."/>
        </authorList>
    </citation>
    <scope>NUCLEOTIDE SEQUENCE [LARGE SCALE GENOMIC DNA]</scope>
    <source>
        <strain evidence="2 3">DSM 50238</strain>
    </source>
</reference>
<dbReference type="Pfam" id="PF00072">
    <property type="entry name" value="Response_reg"/>
    <property type="match status" value="1"/>
</dbReference>
<dbReference type="SUPFAM" id="SSF52172">
    <property type="entry name" value="CheY-like"/>
    <property type="match status" value="1"/>
</dbReference>
<evidence type="ECO:0000256" key="1">
    <source>
        <dbReference type="ARBA" id="ARBA00022553"/>
    </source>
</evidence>
<sequence length="130" mass="14747">MRELKRILHVEDVPSIQVITRIALEKLGGFEVLSCPSGQAALEQVEAFAPQLILLDVMLPQMDGVELLRQLAERIDLSDVPVVFLTGNLQFEEHDELSRLGMHAVLHKPFDPLQLAARLRTIWEERHHAV</sequence>
<dbReference type="InterPro" id="IPR011006">
    <property type="entry name" value="CheY-like_superfamily"/>
</dbReference>
<keyword evidence="3" id="KW-1185">Reference proteome</keyword>
<proteinExistence type="predicted"/>
<protein>
    <submittedName>
        <fullName evidence="2">Response regulator</fullName>
    </submittedName>
</protein>
<dbReference type="Proteomes" id="UP000235881">
    <property type="component" value="Unassembled WGS sequence"/>
</dbReference>
<keyword evidence="1" id="KW-0597">Phosphoprotein</keyword>
<dbReference type="PROSITE" id="PS50110">
    <property type="entry name" value="RESPONSE_REGULATORY"/>
    <property type="match status" value="1"/>
</dbReference>
<dbReference type="SMART" id="SM00448">
    <property type="entry name" value="REC"/>
    <property type="match status" value="1"/>
</dbReference>
<accession>A0A1S8F3H7</accession>
<dbReference type="Gene3D" id="3.40.50.2300">
    <property type="match status" value="1"/>
</dbReference>
<dbReference type="InterPro" id="IPR001789">
    <property type="entry name" value="Sig_transdc_resp-reg_receiver"/>
</dbReference>
<dbReference type="PANTHER" id="PTHR44591:SF3">
    <property type="entry name" value="RESPONSE REGULATORY DOMAIN-CONTAINING PROTEIN"/>
    <property type="match status" value="1"/>
</dbReference>
<dbReference type="RefSeq" id="WP_043295096.1">
    <property type="nucleotide sequence ID" value="NZ_CP065721.1"/>
</dbReference>
<gene>
    <name evidence="2" type="ORF">CXK95_07160</name>
</gene>
<dbReference type="EMBL" id="POUK01000002">
    <property type="protein sequence ID" value="PNF77458.1"/>
    <property type="molecule type" value="Genomic_DNA"/>
</dbReference>
<comment type="caution">
    <text evidence="2">The sequence shown here is derived from an EMBL/GenBank/DDBJ whole genome shotgun (WGS) entry which is preliminary data.</text>
</comment>
<dbReference type="PANTHER" id="PTHR44591">
    <property type="entry name" value="STRESS RESPONSE REGULATOR PROTEIN 1"/>
    <property type="match status" value="1"/>
</dbReference>
<name>A0A1S8F3H7_9GAMM</name>